<accession>A0A1M4ZD92</accession>
<gene>
    <name evidence="1" type="ORF">SAMN05444362_10444</name>
</gene>
<organism evidence="1 2">
    <name type="scientific">Dysgonomonas macrotermitis</name>
    <dbReference type="NCBI Taxonomy" id="1346286"/>
    <lineage>
        <taxon>Bacteria</taxon>
        <taxon>Pseudomonadati</taxon>
        <taxon>Bacteroidota</taxon>
        <taxon>Bacteroidia</taxon>
        <taxon>Bacteroidales</taxon>
        <taxon>Dysgonomonadaceae</taxon>
        <taxon>Dysgonomonas</taxon>
    </lineage>
</organism>
<protein>
    <submittedName>
        <fullName evidence="1">Uncharacterized protein</fullName>
    </submittedName>
</protein>
<proteinExistence type="predicted"/>
<name>A0A1M4ZD92_9BACT</name>
<dbReference type="Proteomes" id="UP000184480">
    <property type="component" value="Unassembled WGS sequence"/>
</dbReference>
<reference evidence="2" key="1">
    <citation type="submission" date="2016-11" db="EMBL/GenBank/DDBJ databases">
        <authorList>
            <person name="Varghese N."/>
            <person name="Submissions S."/>
        </authorList>
    </citation>
    <scope>NUCLEOTIDE SEQUENCE [LARGE SCALE GENOMIC DNA]</scope>
    <source>
        <strain evidence="2">DSM 27370</strain>
    </source>
</reference>
<evidence type="ECO:0000313" key="1">
    <source>
        <dbReference type="EMBL" id="SHF15546.1"/>
    </source>
</evidence>
<keyword evidence="2" id="KW-1185">Reference proteome</keyword>
<dbReference type="RefSeq" id="WP_062181440.1">
    <property type="nucleotide sequence ID" value="NZ_BBXL01000013.1"/>
</dbReference>
<sequence>MERKDLPRYIGQRIQQYYGMPEAGEFVSPTARLGKIVEDLSVKLKMYKQNPNANDGYIRRQSELIWNLLEIHRQLETLEPLDIWTEINQRVQRVVAFDDSDLVTLLFPLKPQLPEMGKISSCLINLTDQPDDVIRKNLLYAIGLQ</sequence>
<dbReference type="AlphaFoldDB" id="A0A1M4ZD92"/>
<evidence type="ECO:0000313" key="2">
    <source>
        <dbReference type="Proteomes" id="UP000184480"/>
    </source>
</evidence>
<dbReference type="EMBL" id="FQUC01000004">
    <property type="protein sequence ID" value="SHF15546.1"/>
    <property type="molecule type" value="Genomic_DNA"/>
</dbReference>